<evidence type="ECO:0000256" key="12">
    <source>
        <dbReference type="ARBA" id="ARBA00023136"/>
    </source>
</evidence>
<evidence type="ECO:0000256" key="1">
    <source>
        <dbReference type="ARBA" id="ARBA00004651"/>
    </source>
</evidence>
<dbReference type="AlphaFoldDB" id="A0A147H1X5"/>
<proteinExistence type="inferred from homology"/>
<sequence>MPWLKILHIGAVILWCGSLLYLPLATAAASGDARRRPAALGEPQDEILRALFIWVATPAALVAIASGTLIFMVQGTLGLWLLAKLVLVGLLALAHASFGLLILRVERGQSARHAALLVGALLLPLLLAIAWLVLRKPGLDGALP</sequence>
<comment type="similarity">
    <text evidence="3 14">Belongs to the HemJ family.</text>
</comment>
<dbReference type="Proteomes" id="UP000072741">
    <property type="component" value="Unassembled WGS sequence"/>
</dbReference>
<feature type="transmembrane region" description="Helical" evidence="15">
    <location>
        <begin position="50"/>
        <end position="73"/>
    </location>
</feature>
<name>A0A147H1X5_9BURK</name>
<comment type="subcellular location">
    <subcellularLocation>
        <location evidence="1">Cell membrane</location>
        <topology evidence="1">Multi-pass membrane protein</topology>
    </subcellularLocation>
</comment>
<evidence type="ECO:0000256" key="5">
    <source>
        <dbReference type="ARBA" id="ARBA00022475"/>
    </source>
</evidence>
<comment type="catalytic activity">
    <reaction evidence="13 14">
        <text>protoporphyrinogen IX + 3 A = protoporphyrin IX + 3 AH2</text>
        <dbReference type="Rhea" id="RHEA:62000"/>
        <dbReference type="ChEBI" id="CHEBI:13193"/>
        <dbReference type="ChEBI" id="CHEBI:17499"/>
        <dbReference type="ChEBI" id="CHEBI:57306"/>
        <dbReference type="ChEBI" id="CHEBI:57307"/>
    </reaction>
</comment>
<keyword evidence="7 15" id="KW-0812">Transmembrane</keyword>
<feature type="transmembrane region" description="Helical" evidence="15">
    <location>
        <begin position="115"/>
        <end position="134"/>
    </location>
</feature>
<reference evidence="16 17" key="1">
    <citation type="journal article" date="2016" name="Front. Microbiol.">
        <title>Genomic Resource of Rice Seed Associated Bacteria.</title>
        <authorList>
            <person name="Midha S."/>
            <person name="Bansal K."/>
            <person name="Sharma S."/>
            <person name="Kumar N."/>
            <person name="Patil P.P."/>
            <person name="Chaudhry V."/>
            <person name="Patil P.B."/>
        </authorList>
    </citation>
    <scope>NUCLEOTIDE SEQUENCE [LARGE SCALE GENOMIC DNA]</scope>
    <source>
        <strain evidence="16 17">NS331</strain>
    </source>
</reference>
<feature type="transmembrane region" description="Helical" evidence="15">
    <location>
        <begin position="79"/>
        <end position="103"/>
    </location>
</feature>
<keyword evidence="9 15" id="KW-1133">Transmembrane helix</keyword>
<gene>
    <name evidence="16" type="ORF">NS331_06675</name>
</gene>
<evidence type="ECO:0000313" key="16">
    <source>
        <dbReference type="EMBL" id="KTT23962.1"/>
    </source>
</evidence>
<evidence type="ECO:0000256" key="15">
    <source>
        <dbReference type="SAM" id="Phobius"/>
    </source>
</evidence>
<keyword evidence="5 14" id="KW-1003">Cell membrane</keyword>
<protein>
    <recommendedName>
        <fullName evidence="4 14">Protoporphyrinogen IX oxidase</fullName>
        <ecNumber evidence="14">1.3.99.-</ecNumber>
    </recommendedName>
</protein>
<evidence type="ECO:0000256" key="14">
    <source>
        <dbReference type="PIRNR" id="PIRNR004638"/>
    </source>
</evidence>
<evidence type="ECO:0000256" key="10">
    <source>
        <dbReference type="ARBA" id="ARBA00023002"/>
    </source>
</evidence>
<dbReference type="UniPathway" id="UPA00251">
    <property type="reaction ID" value="UER00324"/>
</dbReference>
<dbReference type="GO" id="GO:0006782">
    <property type="term" value="P:protoporphyrinogen IX biosynthetic process"/>
    <property type="evidence" value="ECO:0007669"/>
    <property type="project" value="UniProtKB-UniRule"/>
</dbReference>
<keyword evidence="10" id="KW-0560">Oxidoreductase</keyword>
<comment type="function">
    <text evidence="14">Catalyzes the oxidation of protoporphyrinogen IX to protoporphyrin IX.</text>
</comment>
<dbReference type="PIRSF" id="PIRSF004638">
    <property type="entry name" value="UCP004638"/>
    <property type="match status" value="1"/>
</dbReference>
<evidence type="ECO:0000256" key="6">
    <source>
        <dbReference type="ARBA" id="ARBA00022617"/>
    </source>
</evidence>
<evidence type="ECO:0000256" key="11">
    <source>
        <dbReference type="ARBA" id="ARBA00023004"/>
    </source>
</evidence>
<evidence type="ECO:0000256" key="7">
    <source>
        <dbReference type="ARBA" id="ARBA00022692"/>
    </source>
</evidence>
<keyword evidence="6 14" id="KW-0349">Heme</keyword>
<dbReference type="GO" id="GO:0005886">
    <property type="term" value="C:plasma membrane"/>
    <property type="evidence" value="ECO:0007669"/>
    <property type="project" value="UniProtKB-SubCell"/>
</dbReference>
<feature type="transmembrane region" description="Helical" evidence="15">
    <location>
        <begin position="6"/>
        <end position="29"/>
    </location>
</feature>
<evidence type="ECO:0000256" key="8">
    <source>
        <dbReference type="ARBA" id="ARBA00022723"/>
    </source>
</evidence>
<keyword evidence="8 14" id="KW-0479">Metal-binding</keyword>
<keyword evidence="11 14" id="KW-0408">Iron</keyword>
<dbReference type="EMBL" id="LDSL01000044">
    <property type="protein sequence ID" value="KTT23962.1"/>
    <property type="molecule type" value="Genomic_DNA"/>
</dbReference>
<evidence type="ECO:0000256" key="4">
    <source>
        <dbReference type="ARBA" id="ARBA00017504"/>
    </source>
</evidence>
<dbReference type="OrthoDB" id="5770094at2"/>
<comment type="pathway">
    <text evidence="2 14">Porphyrin-containing compound metabolism; protoporphyrin-IX biosynthesis; protoporphyrin-IX from protoporphyrinogen-IX: step 1/1.</text>
</comment>
<evidence type="ECO:0000256" key="9">
    <source>
        <dbReference type="ARBA" id="ARBA00022989"/>
    </source>
</evidence>
<comment type="cofactor">
    <cofactor evidence="14">
        <name>heme b</name>
        <dbReference type="ChEBI" id="CHEBI:60344"/>
    </cofactor>
    <text evidence="14">Binds 1 heme b (iron(II)-protoporphyrin IX) group per subunit.</text>
</comment>
<dbReference type="EC" id="1.3.99.-" evidence="14"/>
<dbReference type="GO" id="GO:0070818">
    <property type="term" value="F:protoporphyrinogen oxidase activity"/>
    <property type="evidence" value="ECO:0007669"/>
    <property type="project" value="UniProtKB-UniRule"/>
</dbReference>
<evidence type="ECO:0000256" key="3">
    <source>
        <dbReference type="ARBA" id="ARBA00006501"/>
    </source>
</evidence>
<comment type="caution">
    <text evidence="16">The sequence shown here is derived from an EMBL/GenBank/DDBJ whole genome shotgun (WGS) entry which is preliminary data.</text>
</comment>
<keyword evidence="17" id="KW-1185">Reference proteome</keyword>
<dbReference type="PANTHER" id="PTHR40255">
    <property type="entry name" value="UPF0093 MEMBRANE PROTEIN SLR1790"/>
    <property type="match status" value="1"/>
</dbReference>
<accession>A0A147H1X5</accession>
<dbReference type="PANTHER" id="PTHR40255:SF1">
    <property type="entry name" value="PROTOPORPHYRINOGEN IX OXIDASE"/>
    <property type="match status" value="1"/>
</dbReference>
<dbReference type="InterPro" id="IPR005265">
    <property type="entry name" value="HemJ-like"/>
</dbReference>
<keyword evidence="12 14" id="KW-0472">Membrane</keyword>
<dbReference type="GO" id="GO:0046872">
    <property type="term" value="F:metal ion binding"/>
    <property type="evidence" value="ECO:0007669"/>
    <property type="project" value="UniProtKB-UniRule"/>
</dbReference>
<dbReference type="RefSeq" id="WP_058641224.1">
    <property type="nucleotide sequence ID" value="NZ_LDSL01000044.1"/>
</dbReference>
<organism evidence="16 17">
    <name type="scientific">Pseudacidovorax intermedius</name>
    <dbReference type="NCBI Taxonomy" id="433924"/>
    <lineage>
        <taxon>Bacteria</taxon>
        <taxon>Pseudomonadati</taxon>
        <taxon>Pseudomonadota</taxon>
        <taxon>Betaproteobacteria</taxon>
        <taxon>Burkholderiales</taxon>
        <taxon>Comamonadaceae</taxon>
        <taxon>Pseudacidovorax</taxon>
    </lineage>
</organism>
<evidence type="ECO:0000313" key="17">
    <source>
        <dbReference type="Proteomes" id="UP000072741"/>
    </source>
</evidence>
<evidence type="ECO:0000256" key="2">
    <source>
        <dbReference type="ARBA" id="ARBA00005073"/>
    </source>
</evidence>
<evidence type="ECO:0000256" key="13">
    <source>
        <dbReference type="ARBA" id="ARBA00048390"/>
    </source>
</evidence>
<dbReference type="Pfam" id="PF03653">
    <property type="entry name" value="UPF0093"/>
    <property type="match status" value="1"/>
</dbReference>